<evidence type="ECO:0000256" key="4">
    <source>
        <dbReference type="ARBA" id="ARBA00022801"/>
    </source>
</evidence>
<dbReference type="GO" id="GO:0005525">
    <property type="term" value="F:GTP binding"/>
    <property type="evidence" value="ECO:0007669"/>
    <property type="project" value="UniProtKB-KW"/>
</dbReference>
<comment type="function">
    <text evidence="8 9">Small GTPase required for proper nuclear import of RNA polymerase II (RNAPII). May act at an RNAP assembly step prior to nuclear import.</text>
</comment>
<dbReference type="InterPro" id="IPR027417">
    <property type="entry name" value="P-loop_NTPase"/>
</dbReference>
<dbReference type="InterPro" id="IPR004130">
    <property type="entry name" value="Gpn"/>
</dbReference>
<keyword evidence="3 9" id="KW-0547">Nucleotide-binding</keyword>
<keyword evidence="7" id="KW-0539">Nucleus</keyword>
<dbReference type="OrthoDB" id="243313at2759"/>
<feature type="region of interest" description="Disordered" evidence="10">
    <location>
        <begin position="324"/>
        <end position="376"/>
    </location>
</feature>
<feature type="region of interest" description="Disordered" evidence="10">
    <location>
        <begin position="285"/>
        <end position="312"/>
    </location>
</feature>
<dbReference type="EMBL" id="JAGTXO010000025">
    <property type="protein sequence ID" value="KAG8461450.1"/>
    <property type="molecule type" value="Genomic_DNA"/>
</dbReference>
<evidence type="ECO:0000256" key="2">
    <source>
        <dbReference type="ARBA" id="ARBA00022490"/>
    </source>
</evidence>
<keyword evidence="13" id="KW-1185">Reference proteome</keyword>
<dbReference type="EC" id="3.6.5.-" evidence="9"/>
<protein>
    <recommendedName>
        <fullName evidence="9">GPN-loop GTPase</fullName>
        <ecNumber evidence="9">3.6.5.-</ecNumber>
    </recommendedName>
</protein>
<dbReference type="InterPro" id="IPR003593">
    <property type="entry name" value="AAA+_ATPase"/>
</dbReference>
<comment type="subcellular location">
    <subcellularLocation>
        <location evidence="9">Cytoplasm</location>
    </subcellularLocation>
    <subcellularLocation>
        <location evidence="9">Nucleus</location>
    </subcellularLocation>
</comment>
<feature type="compositionally biased region" description="Basic and acidic residues" evidence="10">
    <location>
        <begin position="355"/>
        <end position="370"/>
    </location>
</feature>
<dbReference type="SMART" id="SM00382">
    <property type="entry name" value="AAA"/>
    <property type="match status" value="1"/>
</dbReference>
<dbReference type="Proteomes" id="UP000751190">
    <property type="component" value="Unassembled WGS sequence"/>
</dbReference>
<feature type="domain" description="AAA+ ATPase" evidence="11">
    <location>
        <begin position="12"/>
        <end position="168"/>
    </location>
</feature>
<dbReference type="GO" id="GO:0003924">
    <property type="term" value="F:GTPase activity"/>
    <property type="evidence" value="ECO:0007669"/>
    <property type="project" value="InterPro"/>
</dbReference>
<dbReference type="AlphaFoldDB" id="A0A8J6C9C6"/>
<comment type="similarity">
    <text evidence="1 9">Belongs to the GPN-loop GTPase family.</text>
</comment>
<evidence type="ECO:0000313" key="13">
    <source>
        <dbReference type="Proteomes" id="UP000751190"/>
    </source>
</evidence>
<reference evidence="12" key="1">
    <citation type="submission" date="2021-05" db="EMBL/GenBank/DDBJ databases">
        <title>The genome of the haptophyte Pavlova lutheri (Diacronema luteri, Pavlovales) - a model for lipid biosynthesis in eukaryotic algae.</title>
        <authorList>
            <person name="Hulatt C.J."/>
            <person name="Posewitz M.C."/>
        </authorList>
    </citation>
    <scope>NUCLEOTIDE SEQUENCE</scope>
    <source>
        <strain evidence="12">NIVA-4/92</strain>
    </source>
</reference>
<evidence type="ECO:0000256" key="9">
    <source>
        <dbReference type="RuleBase" id="RU365059"/>
    </source>
</evidence>
<evidence type="ECO:0000256" key="3">
    <source>
        <dbReference type="ARBA" id="ARBA00022741"/>
    </source>
</evidence>
<dbReference type="CDD" id="cd17870">
    <property type="entry name" value="GPN1"/>
    <property type="match status" value="1"/>
</dbReference>
<sequence length="398" mass="42327">MAGTSVESAARKPVVAIMIGMAGSGKTTLMQRLHADLEAASSAFYSINLDPAVRNLAYEPDIDVRETVDYKGVMKQYQLGPNGGILTALNLFATKFDQVLSLVERRVASETPPAHVLIDTPGQIEIFTWSASGAVITEALAASLPTVIVYVIDTPRSARPVTFMSNMLYACSILYKFRLPLVLVFNKTDVLPADFATEWMADCEAFQAALDGEKAYIGSLSRSMALMLDEFYSQLRAVHVSALTGDGVPELLDALQTCAHEYQESYAVDLAARRAKRDAEAAEAARQSVQRLEQDRAEEAAAHAGAATPAASGPVAVAAAGGAGASRVGPTLTPHGTRAVDRDALAEADEADGDGPVRTDVDGDADHDTGADADAELESFRAYLEQKRQDTRAADGET</sequence>
<dbReference type="GO" id="GO:0005634">
    <property type="term" value="C:nucleus"/>
    <property type="evidence" value="ECO:0007669"/>
    <property type="project" value="UniProtKB-SubCell"/>
</dbReference>
<accession>A0A8J6C9C6</accession>
<gene>
    <name evidence="12" type="ORF">KFE25_001054</name>
</gene>
<evidence type="ECO:0000256" key="7">
    <source>
        <dbReference type="ARBA" id="ARBA00023242"/>
    </source>
</evidence>
<evidence type="ECO:0000256" key="8">
    <source>
        <dbReference type="ARBA" id="ARBA00055682"/>
    </source>
</evidence>
<dbReference type="Pfam" id="PF03029">
    <property type="entry name" value="ATP_bind_1"/>
    <property type="match status" value="1"/>
</dbReference>
<dbReference type="PANTHER" id="PTHR21231:SF8">
    <property type="entry name" value="GPN-LOOP GTPASE 1"/>
    <property type="match status" value="1"/>
</dbReference>
<dbReference type="SUPFAM" id="SSF52540">
    <property type="entry name" value="P-loop containing nucleoside triphosphate hydrolases"/>
    <property type="match status" value="1"/>
</dbReference>
<keyword evidence="2 9" id="KW-0963">Cytoplasm</keyword>
<name>A0A8J6C9C6_DIALT</name>
<comment type="caution">
    <text evidence="12">The sequence shown here is derived from an EMBL/GenBank/DDBJ whole genome shotgun (WGS) entry which is preliminary data.</text>
</comment>
<comment type="subunit">
    <text evidence="9">Binds to RNA polymerase II.</text>
</comment>
<keyword evidence="4 9" id="KW-0378">Hydrolase</keyword>
<dbReference type="Gene3D" id="3.40.50.300">
    <property type="entry name" value="P-loop containing nucleotide triphosphate hydrolases"/>
    <property type="match status" value="1"/>
</dbReference>
<evidence type="ECO:0000313" key="12">
    <source>
        <dbReference type="EMBL" id="KAG8461450.1"/>
    </source>
</evidence>
<organism evidence="12 13">
    <name type="scientific">Diacronema lutheri</name>
    <name type="common">Unicellular marine alga</name>
    <name type="synonym">Monochrysis lutheri</name>
    <dbReference type="NCBI Taxonomy" id="2081491"/>
    <lineage>
        <taxon>Eukaryota</taxon>
        <taxon>Haptista</taxon>
        <taxon>Haptophyta</taxon>
        <taxon>Pavlovophyceae</taxon>
        <taxon>Pavlovales</taxon>
        <taxon>Pavlovaceae</taxon>
        <taxon>Diacronema</taxon>
    </lineage>
</organism>
<dbReference type="FunFam" id="3.40.50.300:FF:000888">
    <property type="entry name" value="GPN-loop GTPase 1"/>
    <property type="match status" value="1"/>
</dbReference>
<proteinExistence type="inferred from homology"/>
<feature type="compositionally biased region" description="Basic and acidic residues" evidence="10">
    <location>
        <begin position="292"/>
        <end position="301"/>
    </location>
</feature>
<dbReference type="InterPro" id="IPR030230">
    <property type="entry name" value="Gpn1/Npa3/XAB1"/>
</dbReference>
<keyword evidence="6 9" id="KW-0342">GTP-binding</keyword>
<dbReference type="PANTHER" id="PTHR21231">
    <property type="entry name" value="XPA-BINDING PROTEIN 1-RELATED"/>
    <property type="match status" value="1"/>
</dbReference>
<evidence type="ECO:0000256" key="6">
    <source>
        <dbReference type="ARBA" id="ARBA00023134"/>
    </source>
</evidence>
<dbReference type="GO" id="GO:0005737">
    <property type="term" value="C:cytoplasm"/>
    <property type="evidence" value="ECO:0007669"/>
    <property type="project" value="UniProtKB-SubCell"/>
</dbReference>
<evidence type="ECO:0000256" key="10">
    <source>
        <dbReference type="SAM" id="MobiDB-lite"/>
    </source>
</evidence>
<evidence type="ECO:0000259" key="11">
    <source>
        <dbReference type="SMART" id="SM00382"/>
    </source>
</evidence>
<feature type="compositionally biased region" description="Low complexity" evidence="10">
    <location>
        <begin position="302"/>
        <end position="312"/>
    </location>
</feature>
<keyword evidence="5" id="KW-0175">Coiled coil</keyword>
<evidence type="ECO:0000256" key="5">
    <source>
        <dbReference type="ARBA" id="ARBA00023054"/>
    </source>
</evidence>
<dbReference type="OMA" id="MIIVFNK"/>
<evidence type="ECO:0000256" key="1">
    <source>
        <dbReference type="ARBA" id="ARBA00005290"/>
    </source>
</evidence>